<evidence type="ECO:0000313" key="2">
    <source>
        <dbReference type="Proteomes" id="UP000799302"/>
    </source>
</evidence>
<keyword evidence="2" id="KW-1185">Reference proteome</keyword>
<gene>
    <name evidence="1" type="ORF">BT63DRAFT_154787</name>
</gene>
<dbReference type="Proteomes" id="UP000799302">
    <property type="component" value="Unassembled WGS sequence"/>
</dbReference>
<dbReference type="AlphaFoldDB" id="A0A6A6UNU6"/>
<proteinExistence type="predicted"/>
<organism evidence="1 2">
    <name type="scientific">Microthyrium microscopicum</name>
    <dbReference type="NCBI Taxonomy" id="703497"/>
    <lineage>
        <taxon>Eukaryota</taxon>
        <taxon>Fungi</taxon>
        <taxon>Dikarya</taxon>
        <taxon>Ascomycota</taxon>
        <taxon>Pezizomycotina</taxon>
        <taxon>Dothideomycetes</taxon>
        <taxon>Dothideomycetes incertae sedis</taxon>
        <taxon>Microthyriales</taxon>
        <taxon>Microthyriaceae</taxon>
        <taxon>Microthyrium</taxon>
    </lineage>
</organism>
<name>A0A6A6UNU6_9PEZI</name>
<reference evidence="1" key="1">
    <citation type="journal article" date="2020" name="Stud. Mycol.">
        <title>101 Dothideomycetes genomes: a test case for predicting lifestyles and emergence of pathogens.</title>
        <authorList>
            <person name="Haridas S."/>
            <person name="Albert R."/>
            <person name="Binder M."/>
            <person name="Bloem J."/>
            <person name="Labutti K."/>
            <person name="Salamov A."/>
            <person name="Andreopoulos B."/>
            <person name="Baker S."/>
            <person name="Barry K."/>
            <person name="Bills G."/>
            <person name="Bluhm B."/>
            <person name="Cannon C."/>
            <person name="Castanera R."/>
            <person name="Culley D."/>
            <person name="Daum C."/>
            <person name="Ezra D."/>
            <person name="Gonzalez J."/>
            <person name="Henrissat B."/>
            <person name="Kuo A."/>
            <person name="Liang C."/>
            <person name="Lipzen A."/>
            <person name="Lutzoni F."/>
            <person name="Magnuson J."/>
            <person name="Mondo S."/>
            <person name="Nolan M."/>
            <person name="Ohm R."/>
            <person name="Pangilinan J."/>
            <person name="Park H.-J."/>
            <person name="Ramirez L."/>
            <person name="Alfaro M."/>
            <person name="Sun H."/>
            <person name="Tritt A."/>
            <person name="Yoshinaga Y."/>
            <person name="Zwiers L.-H."/>
            <person name="Turgeon B."/>
            <person name="Goodwin S."/>
            <person name="Spatafora J."/>
            <person name="Crous P."/>
            <person name="Grigoriev I."/>
        </authorList>
    </citation>
    <scope>NUCLEOTIDE SEQUENCE</scope>
    <source>
        <strain evidence="1">CBS 115976</strain>
    </source>
</reference>
<evidence type="ECO:0000313" key="1">
    <source>
        <dbReference type="EMBL" id="KAF2673386.1"/>
    </source>
</evidence>
<sequence length="149" mass="16996">MQLDKIQHLLSFPLLDIVSSAKSCSHFRQQLVSYRFFPRSCATKADRTILVRRLMRGYTLFAGSGCSVQMIRRQGNNIQPEIKFEGRPCMKRADFLRSARRHTSSLSPHWSIMTCGFFGPQNIASTCASTRVDWTPTHCHLDGVNAMDR</sequence>
<accession>A0A6A6UNU6</accession>
<protein>
    <submittedName>
        <fullName evidence="1">Uncharacterized protein</fullName>
    </submittedName>
</protein>
<dbReference type="EMBL" id="MU004231">
    <property type="protein sequence ID" value="KAF2673386.1"/>
    <property type="molecule type" value="Genomic_DNA"/>
</dbReference>